<dbReference type="KEGG" id="acx:Achr_2110"/>
<dbReference type="InterPro" id="IPR007159">
    <property type="entry name" value="SpoVT-AbrB_dom"/>
</dbReference>
<keyword evidence="1" id="KW-0238">DNA-binding</keyword>
<accession>A0A0C4WIW6</accession>
<dbReference type="SMART" id="SM00966">
    <property type="entry name" value="SpoVT_AbrB"/>
    <property type="match status" value="1"/>
</dbReference>
<dbReference type="STRING" id="1328314.Achr_2110"/>
<dbReference type="GO" id="GO:0097351">
    <property type="term" value="F:toxin sequestering activity"/>
    <property type="evidence" value="ECO:0007669"/>
    <property type="project" value="InterPro"/>
</dbReference>
<protein>
    <submittedName>
        <fullName evidence="3">Transcriptional regulator, AbrB family</fullName>
    </submittedName>
</protein>
<dbReference type="InterPro" id="IPR037914">
    <property type="entry name" value="SpoVT-AbrB_sf"/>
</dbReference>
<dbReference type="Pfam" id="PF15937">
    <property type="entry name" value="PrlF_antitoxin"/>
    <property type="match status" value="1"/>
</dbReference>
<dbReference type="GO" id="GO:0003700">
    <property type="term" value="F:DNA-binding transcription factor activity"/>
    <property type="evidence" value="ECO:0007669"/>
    <property type="project" value="InterPro"/>
</dbReference>
<sequence length="106" mass="11303">MASIHGVATITAKGQITLPKSIRQALGVDLGGKVAFDLVGSQVIVSRVADEDHDDPAIASFLRLLEQDIRSGQHMTALPDDLARSMLASLERPIDLDEEIDGDVAL</sequence>
<dbReference type="NCBIfam" id="TIGR01439">
    <property type="entry name" value="lp_hng_hel_AbrB"/>
    <property type="match status" value="1"/>
</dbReference>
<evidence type="ECO:0000313" key="4">
    <source>
        <dbReference type="Proteomes" id="UP000068210"/>
    </source>
</evidence>
<keyword evidence="4" id="KW-1185">Reference proteome</keyword>
<dbReference type="GO" id="GO:0003677">
    <property type="term" value="F:DNA binding"/>
    <property type="evidence" value="ECO:0007669"/>
    <property type="project" value="UniProtKB-UniRule"/>
</dbReference>
<reference evidence="3 4" key="1">
    <citation type="journal article" date="2015" name="PLoS ONE">
        <title>Azotobacter Genomes: The Genome of Azotobacter chroococcum NCIMB 8003 (ATCC 4412).</title>
        <authorList>
            <person name="Robson R.L."/>
            <person name="Jones R."/>
            <person name="Robson R.M."/>
            <person name="Schwartz A."/>
            <person name="Richardson T.H."/>
        </authorList>
    </citation>
    <scope>NUCLEOTIDE SEQUENCE [LARGE SCALE GENOMIC DNA]</scope>
    <source>
        <strain evidence="3 4">NCIMB 8003</strain>
    </source>
</reference>
<dbReference type="SUPFAM" id="SSF89447">
    <property type="entry name" value="AbrB/MazE/MraZ-like"/>
    <property type="match status" value="1"/>
</dbReference>
<dbReference type="GO" id="GO:0001558">
    <property type="term" value="P:regulation of cell growth"/>
    <property type="evidence" value="ECO:0007669"/>
    <property type="project" value="InterPro"/>
</dbReference>
<evidence type="ECO:0000259" key="2">
    <source>
        <dbReference type="PROSITE" id="PS51740"/>
    </source>
</evidence>
<dbReference type="RefSeq" id="WP_039800986.1">
    <property type="nucleotide sequence ID" value="NZ_CP010415.1"/>
</dbReference>
<evidence type="ECO:0000256" key="1">
    <source>
        <dbReference type="PROSITE-ProRule" id="PRU01076"/>
    </source>
</evidence>
<feature type="domain" description="SpoVT-AbrB" evidence="2">
    <location>
        <begin position="5"/>
        <end position="50"/>
    </location>
</feature>
<dbReference type="AlphaFoldDB" id="A0A0C4WIW6"/>
<proteinExistence type="predicted"/>
<organism evidence="3 4">
    <name type="scientific">Azotobacter chroococcum NCIMB 8003</name>
    <dbReference type="NCBI Taxonomy" id="1328314"/>
    <lineage>
        <taxon>Bacteria</taxon>
        <taxon>Pseudomonadati</taxon>
        <taxon>Pseudomonadota</taxon>
        <taxon>Gammaproteobacteria</taxon>
        <taxon>Pseudomonadales</taxon>
        <taxon>Pseudomonadaceae</taxon>
        <taxon>Azotobacter</taxon>
    </lineage>
</organism>
<dbReference type="PROSITE" id="PS51740">
    <property type="entry name" value="SPOVT_ABRB"/>
    <property type="match status" value="1"/>
</dbReference>
<dbReference type="InterPro" id="IPR031848">
    <property type="entry name" value="PrlF_antitoxin"/>
</dbReference>
<evidence type="ECO:0000313" key="3">
    <source>
        <dbReference type="EMBL" id="AJE19719.1"/>
    </source>
</evidence>
<name>A0A0C4WIW6_9GAMM</name>
<dbReference type="Gene3D" id="2.10.260.10">
    <property type="match status" value="1"/>
</dbReference>
<dbReference type="EMBL" id="CP010415">
    <property type="protein sequence ID" value="AJE19719.1"/>
    <property type="molecule type" value="Genomic_DNA"/>
</dbReference>
<gene>
    <name evidence="3" type="ORF">Achr_2110</name>
</gene>
<dbReference type="HOGENOM" id="CLU_143957_1_0_6"/>
<dbReference type="Proteomes" id="UP000068210">
    <property type="component" value="Chromosome"/>
</dbReference>